<feature type="domain" description="ZSWIM3 N-terminal" evidence="1">
    <location>
        <begin position="4"/>
        <end position="50"/>
    </location>
</feature>
<dbReference type="Proteomes" id="UP001162164">
    <property type="component" value="Unassembled WGS sequence"/>
</dbReference>
<gene>
    <name evidence="2" type="ORF">NQ317_017388</name>
</gene>
<dbReference type="Pfam" id="PF21599">
    <property type="entry name" value="ZSWIM3_N"/>
    <property type="match status" value="1"/>
</dbReference>
<comment type="caution">
    <text evidence="2">The sequence shown here is derived from an EMBL/GenBank/DDBJ whole genome shotgun (WGS) entry which is preliminary data.</text>
</comment>
<evidence type="ECO:0000313" key="3">
    <source>
        <dbReference type="Proteomes" id="UP001162164"/>
    </source>
</evidence>
<evidence type="ECO:0000313" key="2">
    <source>
        <dbReference type="EMBL" id="KAJ8970730.1"/>
    </source>
</evidence>
<sequence>MHAIKRGCKRSFRNHKPPMQDTLCPAYFKLQINETAKVLQIVALNKKHNHSLDLESLTSLRQQILQQSQETSDFYPESDQTDIVCTIFRDSSTDINQYLFMLTWAPNWSDFSIIQ</sequence>
<accession>A0ABQ9J0P3</accession>
<evidence type="ECO:0000259" key="1">
    <source>
        <dbReference type="Pfam" id="PF21599"/>
    </source>
</evidence>
<name>A0ABQ9J0P3_9CUCU</name>
<protein>
    <recommendedName>
        <fullName evidence="1">ZSWIM3 N-terminal domain-containing protein</fullName>
    </recommendedName>
</protein>
<dbReference type="InterPro" id="IPR048325">
    <property type="entry name" value="ZSWIM3_N"/>
</dbReference>
<proteinExistence type="predicted"/>
<dbReference type="EMBL" id="JAPWTJ010001585">
    <property type="protein sequence ID" value="KAJ8970730.1"/>
    <property type="molecule type" value="Genomic_DNA"/>
</dbReference>
<organism evidence="2 3">
    <name type="scientific">Molorchus minor</name>
    <dbReference type="NCBI Taxonomy" id="1323400"/>
    <lineage>
        <taxon>Eukaryota</taxon>
        <taxon>Metazoa</taxon>
        <taxon>Ecdysozoa</taxon>
        <taxon>Arthropoda</taxon>
        <taxon>Hexapoda</taxon>
        <taxon>Insecta</taxon>
        <taxon>Pterygota</taxon>
        <taxon>Neoptera</taxon>
        <taxon>Endopterygota</taxon>
        <taxon>Coleoptera</taxon>
        <taxon>Polyphaga</taxon>
        <taxon>Cucujiformia</taxon>
        <taxon>Chrysomeloidea</taxon>
        <taxon>Cerambycidae</taxon>
        <taxon>Lamiinae</taxon>
        <taxon>Monochamini</taxon>
        <taxon>Molorchus</taxon>
    </lineage>
</organism>
<reference evidence="2" key="1">
    <citation type="journal article" date="2023" name="Insect Mol. Biol.">
        <title>Genome sequencing provides insights into the evolution of gene families encoding plant cell wall-degrading enzymes in longhorned beetles.</title>
        <authorList>
            <person name="Shin N.R."/>
            <person name="Okamura Y."/>
            <person name="Kirsch R."/>
            <person name="Pauchet Y."/>
        </authorList>
    </citation>
    <scope>NUCLEOTIDE SEQUENCE</scope>
    <source>
        <strain evidence="2">MMC_N1</strain>
    </source>
</reference>
<keyword evidence="3" id="KW-1185">Reference proteome</keyword>